<accession>A0A1Q8ZUF5</accession>
<dbReference type="RefSeq" id="WP_075638703.1">
    <property type="nucleotide sequence ID" value="NZ_MKIM01000024.1"/>
</dbReference>
<dbReference type="STRING" id="1867956.BJF95_11165"/>
<evidence type="ECO:0000313" key="1">
    <source>
        <dbReference type="EMBL" id="OLP45693.1"/>
    </source>
</evidence>
<reference evidence="1 2" key="1">
    <citation type="submission" date="2016-09" db="EMBL/GenBank/DDBJ databases">
        <title>Rhizobium oryziradicis sp. nov., isolated from the root of rice.</title>
        <authorList>
            <person name="Zhao J."/>
            <person name="Zhang X."/>
        </authorList>
    </citation>
    <scope>NUCLEOTIDE SEQUENCE [LARGE SCALE GENOMIC DNA]</scope>
    <source>
        <strain evidence="1 2">N19</strain>
    </source>
</reference>
<dbReference type="Proteomes" id="UP000186894">
    <property type="component" value="Unassembled WGS sequence"/>
</dbReference>
<organism evidence="1 2">
    <name type="scientific">Rhizobium oryziradicis</name>
    <dbReference type="NCBI Taxonomy" id="1867956"/>
    <lineage>
        <taxon>Bacteria</taxon>
        <taxon>Pseudomonadati</taxon>
        <taxon>Pseudomonadota</taxon>
        <taxon>Alphaproteobacteria</taxon>
        <taxon>Hyphomicrobiales</taxon>
        <taxon>Rhizobiaceae</taxon>
        <taxon>Rhizobium/Agrobacterium group</taxon>
        <taxon>Rhizobium</taxon>
    </lineage>
</organism>
<dbReference type="EMBL" id="MKIM01000024">
    <property type="protein sequence ID" value="OLP45693.1"/>
    <property type="molecule type" value="Genomic_DNA"/>
</dbReference>
<gene>
    <name evidence="1" type="ORF">BJF95_11165</name>
</gene>
<comment type="caution">
    <text evidence="1">The sequence shown here is derived from an EMBL/GenBank/DDBJ whole genome shotgun (WGS) entry which is preliminary data.</text>
</comment>
<evidence type="ECO:0000313" key="2">
    <source>
        <dbReference type="Proteomes" id="UP000186894"/>
    </source>
</evidence>
<protein>
    <submittedName>
        <fullName evidence="1">Uncharacterized protein</fullName>
    </submittedName>
</protein>
<name>A0A1Q8ZUF5_9HYPH</name>
<sequence>MPMFAPRCIDKNQIAIGGQRKLEFFVMMSHTGMIAPHVRNCGPLWREIRLSRDVGVVFIENAVRE</sequence>
<dbReference type="AlphaFoldDB" id="A0A1Q8ZUF5"/>
<keyword evidence="2" id="KW-1185">Reference proteome</keyword>
<proteinExistence type="predicted"/>